<keyword evidence="2" id="KW-1185">Reference proteome</keyword>
<sequence length="239" mass="28182">MLKVESMFQKQIHSESDQFYRDEIKENIEIILRRKMKEMSHDIEEQQIRQLSAAFEAKLYKCAPTLEFHRDYSTLESRVKLLAIQLGQKLERKKRCRRIPILSDKERISTFNSSERNSGISFEDIQEIVETVKSLRKNGYNDMRLQEEGEGATTCRGLSCLVPSNPSKCGSTKHISIAMKNIYFRTRLVEAFEKLYNIQTEEAILSYSKDVDWKSLINEAKENIQHFERWKKIQYPRCA</sequence>
<evidence type="ECO:0000313" key="1">
    <source>
        <dbReference type="EMBL" id="GFH61119.1"/>
    </source>
</evidence>
<evidence type="ECO:0000313" key="2">
    <source>
        <dbReference type="Proteomes" id="UP001054902"/>
    </source>
</evidence>
<gene>
    <name evidence="1" type="ORF">CTEN210_17595</name>
</gene>
<comment type="caution">
    <text evidence="1">The sequence shown here is derived from an EMBL/GenBank/DDBJ whole genome shotgun (WGS) entry which is preliminary data.</text>
</comment>
<reference evidence="1 2" key="1">
    <citation type="journal article" date="2021" name="Sci. Rep.">
        <title>The genome of the diatom Chaetoceros tenuissimus carries an ancient integrated fragment of an extant virus.</title>
        <authorList>
            <person name="Hongo Y."/>
            <person name="Kimura K."/>
            <person name="Takaki Y."/>
            <person name="Yoshida Y."/>
            <person name="Baba S."/>
            <person name="Kobayashi G."/>
            <person name="Nagasaki K."/>
            <person name="Hano T."/>
            <person name="Tomaru Y."/>
        </authorList>
    </citation>
    <scope>NUCLEOTIDE SEQUENCE [LARGE SCALE GENOMIC DNA]</scope>
    <source>
        <strain evidence="1 2">NIES-3715</strain>
    </source>
</reference>
<accession>A0AAD3DB10</accession>
<protein>
    <submittedName>
        <fullName evidence="1">Uncharacterized protein</fullName>
    </submittedName>
</protein>
<proteinExistence type="predicted"/>
<dbReference type="AlphaFoldDB" id="A0AAD3DB10"/>
<dbReference type="EMBL" id="BLLK01000071">
    <property type="protein sequence ID" value="GFH61119.1"/>
    <property type="molecule type" value="Genomic_DNA"/>
</dbReference>
<organism evidence="1 2">
    <name type="scientific">Chaetoceros tenuissimus</name>
    <dbReference type="NCBI Taxonomy" id="426638"/>
    <lineage>
        <taxon>Eukaryota</taxon>
        <taxon>Sar</taxon>
        <taxon>Stramenopiles</taxon>
        <taxon>Ochrophyta</taxon>
        <taxon>Bacillariophyta</taxon>
        <taxon>Coscinodiscophyceae</taxon>
        <taxon>Chaetocerotophycidae</taxon>
        <taxon>Chaetocerotales</taxon>
        <taxon>Chaetocerotaceae</taxon>
        <taxon>Chaetoceros</taxon>
    </lineage>
</organism>
<dbReference type="Proteomes" id="UP001054902">
    <property type="component" value="Unassembled WGS sequence"/>
</dbReference>
<name>A0AAD3DB10_9STRA</name>